<evidence type="ECO:0000313" key="1">
    <source>
        <dbReference type="EMBL" id="SDR31223.1"/>
    </source>
</evidence>
<accession>A0A1H1I0N8</accession>
<dbReference type="STRING" id="1095778.SAMN04489842_3209"/>
<dbReference type="EMBL" id="FNLC01000003">
    <property type="protein sequence ID" value="SDR31223.1"/>
    <property type="molecule type" value="Genomic_DNA"/>
</dbReference>
<evidence type="ECO:0000313" key="2">
    <source>
        <dbReference type="Proteomes" id="UP000198848"/>
    </source>
</evidence>
<organism evidence="1 2">
    <name type="scientific">Natronobacterium texcoconense</name>
    <dbReference type="NCBI Taxonomy" id="1095778"/>
    <lineage>
        <taxon>Archaea</taxon>
        <taxon>Methanobacteriati</taxon>
        <taxon>Methanobacteriota</taxon>
        <taxon>Stenosarchaea group</taxon>
        <taxon>Halobacteria</taxon>
        <taxon>Halobacteriales</taxon>
        <taxon>Natrialbaceae</taxon>
        <taxon>Natronobacterium</taxon>
    </lineage>
</organism>
<dbReference type="AlphaFoldDB" id="A0A1H1I0N8"/>
<dbReference type="Proteomes" id="UP000198848">
    <property type="component" value="Unassembled WGS sequence"/>
</dbReference>
<dbReference type="RefSeq" id="WP_090383875.1">
    <property type="nucleotide sequence ID" value="NZ_FNLC01000003.1"/>
</dbReference>
<reference evidence="2" key="1">
    <citation type="submission" date="2016-10" db="EMBL/GenBank/DDBJ databases">
        <authorList>
            <person name="Varghese N."/>
            <person name="Submissions S."/>
        </authorList>
    </citation>
    <scope>NUCLEOTIDE SEQUENCE [LARGE SCALE GENOMIC DNA]</scope>
    <source>
        <strain evidence="2">DSM 24767</strain>
    </source>
</reference>
<proteinExistence type="predicted"/>
<name>A0A1H1I0N8_NATTX</name>
<sequence>MHRRSFIALAAVTPLAGCSGLLGGGVDSTLSDEEFVQFEAEEGAELTVSVDVQEIDEPASDADVERDSVGVQIQHEEENWARTEDIEGSETYEVTIEHGGDHRVLVIGGTADVSIE</sequence>
<gene>
    <name evidence="1" type="ORF">SAMN04489842_3209</name>
</gene>
<protein>
    <submittedName>
        <fullName evidence="1">Uncharacterized protein</fullName>
    </submittedName>
</protein>
<keyword evidence="2" id="KW-1185">Reference proteome</keyword>
<dbReference type="OrthoDB" id="166436at2157"/>